<name>A0A0X3VPU8_STRVO</name>
<evidence type="ECO:0000313" key="6">
    <source>
        <dbReference type="EMBL" id="KUL45616.1"/>
    </source>
</evidence>
<gene>
    <name evidence="6" type="ORF">ADL28_37000</name>
</gene>
<evidence type="ECO:0000313" key="7">
    <source>
        <dbReference type="Proteomes" id="UP000053413"/>
    </source>
</evidence>
<sequence length="328" mass="34917">MAEDQSATETRTIVGPPDALLAMPRYAGASTFARLPRLDEVGRADVAVFGVPFDSGTTYRPGARFGPEAVRAGSKLLRPFHIGLEVEPWETLQVADAGDVGVTPFDIGEAIGQIEQAARGLYASADRIVTLGGDHTIALPMLRAAHAQHGPVALVHFDAHLDTWDNIFGARVVHGTPFRRAVEEGLLDVHHSAHIGVRSTMPSAQDFIDDKELGFATITTLEIARRGIDDVVDRVRSRVGDRPVYVSIDIDVLDPANAPGTGTPEPGGLTTRELQMILFGLADLDVIGADVVEIAPAYDHAQITALAAAGLTFDLLAMMARPATPWAG</sequence>
<protein>
    <submittedName>
        <fullName evidence="6">Agmatinase</fullName>
    </submittedName>
</protein>
<dbReference type="PROSITE" id="PS01053">
    <property type="entry name" value="ARGINASE_1"/>
    <property type="match status" value="1"/>
</dbReference>
<keyword evidence="4" id="KW-0464">Manganese</keyword>
<dbReference type="InterPro" id="IPR023696">
    <property type="entry name" value="Ureohydrolase_dom_sf"/>
</dbReference>
<comment type="cofactor">
    <cofactor evidence="4">
        <name>Mn(2+)</name>
        <dbReference type="ChEBI" id="CHEBI:29035"/>
    </cofactor>
    <text evidence="4">Binds 2 manganese ions per subunit.</text>
</comment>
<feature type="binding site" evidence="4">
    <location>
        <position position="251"/>
    </location>
    <ligand>
        <name>Mn(2+)</name>
        <dbReference type="ChEBI" id="CHEBI:29035"/>
        <label>1</label>
    </ligand>
</feature>
<comment type="similarity">
    <text evidence="1">Belongs to the arginase family. Agmatinase subfamily.</text>
</comment>
<dbReference type="GeneID" id="97430153"/>
<evidence type="ECO:0000256" key="1">
    <source>
        <dbReference type="ARBA" id="ARBA00009227"/>
    </source>
</evidence>
<dbReference type="GO" id="GO:0008783">
    <property type="term" value="F:agmatinase activity"/>
    <property type="evidence" value="ECO:0007669"/>
    <property type="project" value="TreeGrafter"/>
</dbReference>
<dbReference type="NCBIfam" id="NF002564">
    <property type="entry name" value="PRK02190.1"/>
    <property type="match status" value="1"/>
</dbReference>
<dbReference type="Proteomes" id="UP000053413">
    <property type="component" value="Unassembled WGS sequence"/>
</dbReference>
<feature type="binding site" evidence="4">
    <location>
        <position position="158"/>
    </location>
    <ligand>
        <name>Mn(2+)</name>
        <dbReference type="ChEBI" id="CHEBI:29035"/>
        <label>1</label>
    </ligand>
</feature>
<dbReference type="PANTHER" id="PTHR11358:SF26">
    <property type="entry name" value="GUANIDINO ACID HYDROLASE, MITOCHONDRIAL"/>
    <property type="match status" value="1"/>
</dbReference>
<keyword evidence="3 5" id="KW-0378">Hydrolase</keyword>
<evidence type="ECO:0000256" key="3">
    <source>
        <dbReference type="ARBA" id="ARBA00022801"/>
    </source>
</evidence>
<dbReference type="AlphaFoldDB" id="A0A0X3VPU8"/>
<dbReference type="SUPFAM" id="SSF52768">
    <property type="entry name" value="Arginase/deacetylase"/>
    <property type="match status" value="1"/>
</dbReference>
<feature type="binding site" evidence="4">
    <location>
        <position position="160"/>
    </location>
    <ligand>
        <name>Mn(2+)</name>
        <dbReference type="ChEBI" id="CHEBI:29035"/>
        <label>1</label>
    </ligand>
</feature>
<feature type="binding site" evidence="4">
    <location>
        <position position="162"/>
    </location>
    <ligand>
        <name>Mn(2+)</name>
        <dbReference type="ChEBI" id="CHEBI:29035"/>
        <label>1</label>
    </ligand>
</feature>
<comment type="caution">
    <text evidence="6">The sequence shown here is derived from an EMBL/GenBank/DDBJ whole genome shotgun (WGS) entry which is preliminary data.</text>
</comment>
<accession>A0A0X3VPU8</accession>
<organism evidence="6 7">
    <name type="scientific">Streptomyces violaceusniger</name>
    <dbReference type="NCBI Taxonomy" id="68280"/>
    <lineage>
        <taxon>Bacteria</taxon>
        <taxon>Bacillati</taxon>
        <taxon>Actinomycetota</taxon>
        <taxon>Actinomycetes</taxon>
        <taxon>Kitasatosporales</taxon>
        <taxon>Streptomycetaceae</taxon>
        <taxon>Streptomyces</taxon>
        <taxon>Streptomyces violaceusniger group</taxon>
    </lineage>
</organism>
<dbReference type="GO" id="GO:0046872">
    <property type="term" value="F:metal ion binding"/>
    <property type="evidence" value="ECO:0007669"/>
    <property type="project" value="UniProtKB-KW"/>
</dbReference>
<dbReference type="RefSeq" id="WP_059148171.1">
    <property type="nucleotide sequence ID" value="NZ_LLZJ01000401.1"/>
</dbReference>
<evidence type="ECO:0000256" key="4">
    <source>
        <dbReference type="PIRSR" id="PIRSR036979-1"/>
    </source>
</evidence>
<dbReference type="PIRSF" id="PIRSF036979">
    <property type="entry name" value="Arginase"/>
    <property type="match status" value="1"/>
</dbReference>
<evidence type="ECO:0000256" key="2">
    <source>
        <dbReference type="ARBA" id="ARBA00022723"/>
    </source>
</evidence>
<evidence type="ECO:0000256" key="5">
    <source>
        <dbReference type="RuleBase" id="RU003684"/>
    </source>
</evidence>
<dbReference type="PROSITE" id="PS51409">
    <property type="entry name" value="ARGINASE_2"/>
    <property type="match status" value="1"/>
</dbReference>
<reference evidence="7" key="1">
    <citation type="submission" date="2015-10" db="EMBL/GenBank/DDBJ databases">
        <authorList>
            <person name="Ju K.-S."/>
            <person name="Doroghazi J.R."/>
            <person name="Metcalf W.W."/>
        </authorList>
    </citation>
    <scope>NUCLEOTIDE SEQUENCE [LARGE SCALE GENOMIC DNA]</scope>
    <source>
        <strain evidence="7">NRRL F-8817</strain>
    </source>
</reference>
<dbReference type="Gene3D" id="3.40.800.10">
    <property type="entry name" value="Ureohydrolase domain"/>
    <property type="match status" value="1"/>
</dbReference>
<dbReference type="InterPro" id="IPR006035">
    <property type="entry name" value="Ureohydrolase"/>
</dbReference>
<dbReference type="CDD" id="cd11592">
    <property type="entry name" value="Agmatinase_PAH"/>
    <property type="match status" value="1"/>
</dbReference>
<dbReference type="InterPro" id="IPR020855">
    <property type="entry name" value="Ureohydrolase_Mn_BS"/>
</dbReference>
<dbReference type="Pfam" id="PF00491">
    <property type="entry name" value="Arginase"/>
    <property type="match status" value="1"/>
</dbReference>
<proteinExistence type="inferred from homology"/>
<dbReference type="EMBL" id="LLZJ01000401">
    <property type="protein sequence ID" value="KUL45616.1"/>
    <property type="molecule type" value="Genomic_DNA"/>
</dbReference>
<feature type="binding site" evidence="4">
    <location>
        <position position="135"/>
    </location>
    <ligand>
        <name>Mn(2+)</name>
        <dbReference type="ChEBI" id="CHEBI:29035"/>
        <label>1</label>
    </ligand>
</feature>
<dbReference type="InterPro" id="IPR005925">
    <property type="entry name" value="Agmatinase-rel"/>
</dbReference>
<dbReference type="NCBIfam" id="TIGR01230">
    <property type="entry name" value="agmatinase"/>
    <property type="match status" value="1"/>
</dbReference>
<dbReference type="GO" id="GO:0033389">
    <property type="term" value="P:putrescine biosynthetic process from arginine, via agmatine"/>
    <property type="evidence" value="ECO:0007669"/>
    <property type="project" value="TreeGrafter"/>
</dbReference>
<dbReference type="PRINTS" id="PR00116">
    <property type="entry name" value="ARGINASE"/>
</dbReference>
<keyword evidence="2 4" id="KW-0479">Metal-binding</keyword>
<dbReference type="OrthoDB" id="9788689at2"/>
<dbReference type="PANTHER" id="PTHR11358">
    <property type="entry name" value="ARGINASE/AGMATINASE"/>
    <property type="match status" value="1"/>
</dbReference>
<feature type="binding site" evidence="4">
    <location>
        <position position="249"/>
    </location>
    <ligand>
        <name>Mn(2+)</name>
        <dbReference type="ChEBI" id="CHEBI:29035"/>
        <label>1</label>
    </ligand>
</feature>